<keyword evidence="2" id="KW-0690">Ribosome biogenesis</keyword>
<feature type="region of interest" description="Disordered" evidence="8">
    <location>
        <begin position="171"/>
        <end position="277"/>
    </location>
</feature>
<organism evidence="10 11">
    <name type="scientific">Wallemia hederae</name>
    <dbReference type="NCBI Taxonomy" id="1540922"/>
    <lineage>
        <taxon>Eukaryota</taxon>
        <taxon>Fungi</taxon>
        <taxon>Dikarya</taxon>
        <taxon>Basidiomycota</taxon>
        <taxon>Wallemiomycotina</taxon>
        <taxon>Wallemiomycetes</taxon>
        <taxon>Wallemiales</taxon>
        <taxon>Wallemiaceae</taxon>
        <taxon>Wallemia</taxon>
    </lineage>
</organism>
<protein>
    <recommendedName>
        <fullName evidence="7">U three protein 23</fullName>
    </recommendedName>
</protein>
<sequence>MRQKRAKAYERLMASYERYFNFRRPYQILLDDEFAANLHRAKLSPQKQLDMCMRSETKLMITQCAMHSLYLKGSEHQPVVDLAKTFERRKCNHKEAIPVHECIASVVGPSNKHRYVVATTDPKLRKQLHTVPGTPIVHYNRMVLVLEPPSEVTTQRIQKIEGEKVSQSVIEKRELKEMARADDGSESEGKEDKQQPVKKKRKGPKGPNPLSAKKKKTQSQPSSSDKKEHREQQQQQQQQQPREQTEQPKKKKSRRRKHGGSGAGAEGESSTAAPATE</sequence>
<evidence type="ECO:0000256" key="1">
    <source>
        <dbReference type="ARBA" id="ARBA00004604"/>
    </source>
</evidence>
<feature type="compositionally biased region" description="Low complexity" evidence="8">
    <location>
        <begin position="266"/>
        <end position="277"/>
    </location>
</feature>
<evidence type="ECO:0000256" key="3">
    <source>
        <dbReference type="ARBA" id="ARBA00022552"/>
    </source>
</evidence>
<proteinExistence type="inferred from homology"/>
<dbReference type="InterPro" id="IPR029060">
    <property type="entry name" value="PIN-like_dom_sf"/>
</dbReference>
<comment type="similarity">
    <text evidence="6">Belongs to the UTP23/FCF1 family. UTP23 subfamily.</text>
</comment>
<dbReference type="GO" id="GO:0006364">
    <property type="term" value="P:rRNA processing"/>
    <property type="evidence" value="ECO:0007669"/>
    <property type="project" value="UniProtKB-KW"/>
</dbReference>
<comment type="subcellular location">
    <subcellularLocation>
        <location evidence="1">Nucleus</location>
        <location evidence="1">Nucleolus</location>
    </subcellularLocation>
</comment>
<reference evidence="10 11" key="1">
    <citation type="submission" date="2019-03" db="EMBL/GenBank/DDBJ databases">
        <title>Sequencing 23 genomes of Wallemia ichthyophaga.</title>
        <authorList>
            <person name="Gostincar C."/>
        </authorList>
    </citation>
    <scope>NUCLEOTIDE SEQUENCE [LARGE SCALE GENOMIC DNA]</scope>
    <source>
        <strain evidence="10 11">EXF-5753</strain>
    </source>
</reference>
<keyword evidence="11" id="KW-1185">Reference proteome</keyword>
<comment type="caution">
    <text evidence="10">The sequence shown here is derived from an EMBL/GenBank/DDBJ whole genome shotgun (WGS) entry which is preliminary data.</text>
</comment>
<dbReference type="Gene3D" id="3.40.50.1010">
    <property type="entry name" value="5'-nuclease"/>
    <property type="match status" value="1"/>
</dbReference>
<evidence type="ECO:0000256" key="5">
    <source>
        <dbReference type="ARBA" id="ARBA00037300"/>
    </source>
</evidence>
<dbReference type="AlphaFoldDB" id="A0A4T0FP78"/>
<evidence type="ECO:0000256" key="4">
    <source>
        <dbReference type="ARBA" id="ARBA00023242"/>
    </source>
</evidence>
<dbReference type="CDD" id="cd09865">
    <property type="entry name" value="PIN_ScUtp23p-like"/>
    <property type="match status" value="1"/>
</dbReference>
<feature type="domain" description="UTP23 sensor motif region" evidence="9">
    <location>
        <begin position="198"/>
        <end position="216"/>
    </location>
</feature>
<dbReference type="InterPro" id="IPR006984">
    <property type="entry name" value="Fcf1/UTP23"/>
</dbReference>
<dbReference type="InterPro" id="IPR057776">
    <property type="entry name" value="UTP23_sensor"/>
</dbReference>
<dbReference type="PANTHER" id="PTHR12416">
    <property type="entry name" value="RRNA-PROCESSING PROTEIN UTP23 HOMOLOG"/>
    <property type="match status" value="1"/>
</dbReference>
<evidence type="ECO:0000256" key="6">
    <source>
        <dbReference type="ARBA" id="ARBA00038503"/>
    </source>
</evidence>
<dbReference type="OrthoDB" id="25675at2759"/>
<keyword evidence="4" id="KW-0539">Nucleus</keyword>
<evidence type="ECO:0000256" key="8">
    <source>
        <dbReference type="SAM" id="MobiDB-lite"/>
    </source>
</evidence>
<dbReference type="Pfam" id="PF04900">
    <property type="entry name" value="Fcf1"/>
    <property type="match status" value="1"/>
</dbReference>
<evidence type="ECO:0000313" key="11">
    <source>
        <dbReference type="Proteomes" id="UP000310189"/>
    </source>
</evidence>
<keyword evidence="3" id="KW-0698">rRNA processing</keyword>
<accession>A0A4T0FP78</accession>
<name>A0A4T0FP78_9BASI</name>
<comment type="function">
    <text evidence="5">Involved in rRNA-processing and ribosome biogenesis.</text>
</comment>
<evidence type="ECO:0000256" key="7">
    <source>
        <dbReference type="ARBA" id="ARBA00076388"/>
    </source>
</evidence>
<evidence type="ECO:0000256" key="2">
    <source>
        <dbReference type="ARBA" id="ARBA00022517"/>
    </source>
</evidence>
<dbReference type="GO" id="GO:0032040">
    <property type="term" value="C:small-subunit processome"/>
    <property type="evidence" value="ECO:0007669"/>
    <property type="project" value="InterPro"/>
</dbReference>
<feature type="compositionally biased region" description="Basic and acidic residues" evidence="8">
    <location>
        <begin position="171"/>
        <end position="195"/>
    </location>
</feature>
<dbReference type="FunFam" id="3.40.50.1010:FF:000006">
    <property type="entry name" value="rRNA-processing protein UTP23 homolog"/>
    <property type="match status" value="1"/>
</dbReference>
<evidence type="ECO:0000259" key="9">
    <source>
        <dbReference type="Pfam" id="PF24779"/>
    </source>
</evidence>
<feature type="compositionally biased region" description="Low complexity" evidence="8">
    <location>
        <begin position="233"/>
        <end position="242"/>
    </location>
</feature>
<dbReference type="Proteomes" id="UP000310189">
    <property type="component" value="Unassembled WGS sequence"/>
</dbReference>
<dbReference type="Pfam" id="PF24779">
    <property type="entry name" value="UTP23_sensor"/>
    <property type="match status" value="1"/>
</dbReference>
<feature type="compositionally biased region" description="Basic residues" evidence="8">
    <location>
        <begin position="249"/>
        <end position="259"/>
    </location>
</feature>
<gene>
    <name evidence="10" type="ORF">E3P99_01978</name>
</gene>
<dbReference type="SUPFAM" id="SSF88723">
    <property type="entry name" value="PIN domain-like"/>
    <property type="match status" value="1"/>
</dbReference>
<evidence type="ECO:0000313" key="10">
    <source>
        <dbReference type="EMBL" id="TIA89655.1"/>
    </source>
</evidence>
<dbReference type="EMBL" id="SPNW01000025">
    <property type="protein sequence ID" value="TIA89655.1"/>
    <property type="molecule type" value="Genomic_DNA"/>
</dbReference>